<organism evidence="1">
    <name type="scientific">marine metagenome</name>
    <dbReference type="NCBI Taxonomy" id="408172"/>
    <lineage>
        <taxon>unclassified sequences</taxon>
        <taxon>metagenomes</taxon>
        <taxon>ecological metagenomes</taxon>
    </lineage>
</organism>
<protein>
    <submittedName>
        <fullName evidence="1">Uncharacterized protein</fullName>
    </submittedName>
</protein>
<name>A0A382YT22_9ZZZZ</name>
<feature type="non-terminal residue" evidence="1">
    <location>
        <position position="159"/>
    </location>
</feature>
<evidence type="ECO:0000313" key="1">
    <source>
        <dbReference type="EMBL" id="SVD86412.1"/>
    </source>
</evidence>
<gene>
    <name evidence="1" type="ORF">METZ01_LOCUS439266</name>
</gene>
<sequence length="159" mass="17364">MAKSTIATVFLLLFLAGCSYDHSGNKYLPYPVAQDRPLAYQEKLQAAAHWEVLAANEAEEILKTLGTTSISFNGEELDTDFAKAYKKMLTGHLLDKNIRVLNSGGNHVVKFQVQVVRHTSRDLLNLPAGLMTTMSTGALLIARATSSWNHPGLVVLPIA</sequence>
<dbReference type="PROSITE" id="PS51257">
    <property type="entry name" value="PROKAR_LIPOPROTEIN"/>
    <property type="match status" value="1"/>
</dbReference>
<dbReference type="EMBL" id="UINC01178324">
    <property type="protein sequence ID" value="SVD86412.1"/>
    <property type="molecule type" value="Genomic_DNA"/>
</dbReference>
<accession>A0A382YT22</accession>
<dbReference type="AlphaFoldDB" id="A0A382YT22"/>
<reference evidence="1" key="1">
    <citation type="submission" date="2018-05" db="EMBL/GenBank/DDBJ databases">
        <authorList>
            <person name="Lanie J.A."/>
            <person name="Ng W.-L."/>
            <person name="Kazmierczak K.M."/>
            <person name="Andrzejewski T.M."/>
            <person name="Davidsen T.M."/>
            <person name="Wayne K.J."/>
            <person name="Tettelin H."/>
            <person name="Glass J.I."/>
            <person name="Rusch D."/>
            <person name="Podicherti R."/>
            <person name="Tsui H.-C.T."/>
            <person name="Winkler M.E."/>
        </authorList>
    </citation>
    <scope>NUCLEOTIDE SEQUENCE</scope>
</reference>
<proteinExistence type="predicted"/>